<comment type="caution">
    <text evidence="1">The sequence shown here is derived from an EMBL/GenBank/DDBJ whole genome shotgun (WGS) entry which is preliminary data.</text>
</comment>
<proteinExistence type="predicted"/>
<gene>
    <name evidence="1" type="ORF">CR164_10500</name>
</gene>
<dbReference type="Proteomes" id="UP000246278">
    <property type="component" value="Unassembled WGS sequence"/>
</dbReference>
<dbReference type="RefSeq" id="WP_110023948.1">
    <property type="nucleotide sequence ID" value="NZ_PDNZ01000007.1"/>
</dbReference>
<reference evidence="2" key="1">
    <citation type="submission" date="2017-10" db="EMBL/GenBank/DDBJ databases">
        <authorList>
            <person name="Gaisin V.A."/>
            <person name="Rysina M.S."/>
            <person name="Grouzdev D.S."/>
        </authorList>
    </citation>
    <scope>NUCLEOTIDE SEQUENCE [LARGE SCALE GENOMIC DNA]</scope>
    <source>
        <strain evidence="2">V1</strain>
    </source>
</reference>
<dbReference type="EMBL" id="PDNZ01000007">
    <property type="protein sequence ID" value="PWW81454.1"/>
    <property type="molecule type" value="Genomic_DNA"/>
</dbReference>
<name>A0A317T4C2_9CHLB</name>
<organism evidence="1 2">
    <name type="scientific">Prosthecochloris marina</name>
    <dbReference type="NCBI Taxonomy" id="2017681"/>
    <lineage>
        <taxon>Bacteria</taxon>
        <taxon>Pseudomonadati</taxon>
        <taxon>Chlorobiota</taxon>
        <taxon>Chlorobiia</taxon>
        <taxon>Chlorobiales</taxon>
        <taxon>Chlorobiaceae</taxon>
        <taxon>Prosthecochloris</taxon>
    </lineage>
</organism>
<dbReference type="AlphaFoldDB" id="A0A317T4C2"/>
<keyword evidence="2" id="KW-1185">Reference proteome</keyword>
<accession>A0A317T4C2</accession>
<evidence type="ECO:0000313" key="2">
    <source>
        <dbReference type="Proteomes" id="UP000246278"/>
    </source>
</evidence>
<evidence type="ECO:0000313" key="1">
    <source>
        <dbReference type="EMBL" id="PWW81454.1"/>
    </source>
</evidence>
<sequence>MFTYKLGDIMNSYVLHIKDQHPIYVTFKDKAQRSNFLRESENILTLNTDKGSIFVSTSSFVALIPQDIGHMEKEEKEKESVLNLCSG</sequence>
<protein>
    <submittedName>
        <fullName evidence="1">Uncharacterized protein</fullName>
    </submittedName>
</protein>